<dbReference type="SUPFAM" id="SSF55961">
    <property type="entry name" value="Bet v1-like"/>
    <property type="match status" value="1"/>
</dbReference>
<dbReference type="InterPro" id="IPR002913">
    <property type="entry name" value="START_lipid-bd_dom"/>
</dbReference>
<comment type="caution">
    <text evidence="2">The sequence shown here is derived from an EMBL/GenBank/DDBJ whole genome shotgun (WGS) entry which is preliminary data.</text>
</comment>
<dbReference type="PANTHER" id="PTHR46121:SF1">
    <property type="entry name" value="STARD3 N-TERMINAL-LIKE PROTEIN"/>
    <property type="match status" value="1"/>
</dbReference>
<evidence type="ECO:0000313" key="2">
    <source>
        <dbReference type="EMBL" id="TRY67636.1"/>
    </source>
</evidence>
<dbReference type="PANTHER" id="PTHR46121">
    <property type="entry name" value="STEROIDOGENIC ACUTE REGULATORY PROTEIN-LIKE"/>
    <property type="match status" value="1"/>
</dbReference>
<organism evidence="2 3">
    <name type="scientific">Tigriopus californicus</name>
    <name type="common">Marine copepod</name>
    <dbReference type="NCBI Taxonomy" id="6832"/>
    <lineage>
        <taxon>Eukaryota</taxon>
        <taxon>Metazoa</taxon>
        <taxon>Ecdysozoa</taxon>
        <taxon>Arthropoda</taxon>
        <taxon>Crustacea</taxon>
        <taxon>Multicrustacea</taxon>
        <taxon>Hexanauplia</taxon>
        <taxon>Copepoda</taxon>
        <taxon>Harpacticoida</taxon>
        <taxon>Harpacticidae</taxon>
        <taxon>Tigriopus</taxon>
    </lineage>
</organism>
<dbReference type="InterPro" id="IPR023393">
    <property type="entry name" value="START-like_dom_sf"/>
</dbReference>
<reference evidence="2 3" key="1">
    <citation type="journal article" date="2018" name="Nat. Ecol. Evol.">
        <title>Genomic signatures of mitonuclear coevolution across populations of Tigriopus californicus.</title>
        <authorList>
            <person name="Barreto F.S."/>
            <person name="Watson E.T."/>
            <person name="Lima T.G."/>
            <person name="Willett C.S."/>
            <person name="Edmands S."/>
            <person name="Li W."/>
            <person name="Burton R.S."/>
        </authorList>
    </citation>
    <scope>NUCLEOTIDE SEQUENCE [LARGE SCALE GENOMIC DNA]</scope>
    <source>
        <strain evidence="2 3">San Diego</strain>
    </source>
</reference>
<dbReference type="SMART" id="SM00234">
    <property type="entry name" value="START"/>
    <property type="match status" value="1"/>
</dbReference>
<dbReference type="Proteomes" id="UP000318571">
    <property type="component" value="Chromosome 4"/>
</dbReference>
<gene>
    <name evidence="2" type="ORF">TCAL_11477</name>
</gene>
<dbReference type="GO" id="GO:0140284">
    <property type="term" value="C:endoplasmic reticulum-endosome membrane contact site"/>
    <property type="evidence" value="ECO:0007669"/>
    <property type="project" value="TreeGrafter"/>
</dbReference>
<dbReference type="Pfam" id="PF01852">
    <property type="entry name" value="START"/>
    <property type="match status" value="1"/>
</dbReference>
<dbReference type="GO" id="GO:0015485">
    <property type="term" value="F:cholesterol binding"/>
    <property type="evidence" value="ECO:0007669"/>
    <property type="project" value="TreeGrafter"/>
</dbReference>
<evidence type="ECO:0000259" key="1">
    <source>
        <dbReference type="PROSITE" id="PS50848"/>
    </source>
</evidence>
<dbReference type="InterPro" id="IPR000799">
    <property type="entry name" value="StAR-like"/>
</dbReference>
<name>A0A553NQD1_TIGCA</name>
<feature type="domain" description="START" evidence="1">
    <location>
        <begin position="105"/>
        <end position="265"/>
    </location>
</feature>
<dbReference type="Gene3D" id="3.30.530.20">
    <property type="match status" value="1"/>
</dbReference>
<dbReference type="OrthoDB" id="74575at2759"/>
<dbReference type="EMBL" id="VCGU01000011">
    <property type="protein sequence ID" value="TRY67636.1"/>
    <property type="molecule type" value="Genomic_DNA"/>
</dbReference>
<dbReference type="GO" id="GO:0005789">
    <property type="term" value="C:endoplasmic reticulum membrane"/>
    <property type="evidence" value="ECO:0007669"/>
    <property type="project" value="TreeGrafter"/>
</dbReference>
<dbReference type="STRING" id="6832.A0A553NQD1"/>
<dbReference type="GO" id="GO:0031902">
    <property type="term" value="C:late endosome membrane"/>
    <property type="evidence" value="ECO:0007669"/>
    <property type="project" value="TreeGrafter"/>
</dbReference>
<sequence length="272" mass="29841">MEDFNHQAVIEKAFLASWETINLSSGWQSAGKTAKISCDNVDQIEWRHVGIASQNGHKLQSKEGRNTASSYSSITVPLGSVSATKSGDVGVRGPFSRGGSSAGRKAFRISATLNANMEMVANLLRDVNSVANWNKALQATRIVKRLDPDMVITYQLTAANGNLLFPRDFVFGVKYGMMDNCFVAGGCSVDYPALPQEGDLVRAWNYPGCMVVRPIPGQADVCLFQWLLDCDYGGWMPQSLFEFVVPFSQVMLVDSMAKELGRIKKEQVLLSL</sequence>
<dbReference type="GO" id="GO:0030301">
    <property type="term" value="P:cholesterol transport"/>
    <property type="evidence" value="ECO:0007669"/>
    <property type="project" value="TreeGrafter"/>
</dbReference>
<accession>A0A553NQD1</accession>
<proteinExistence type="predicted"/>
<evidence type="ECO:0000313" key="3">
    <source>
        <dbReference type="Proteomes" id="UP000318571"/>
    </source>
</evidence>
<dbReference type="PRINTS" id="PR00978">
    <property type="entry name" value="STARPROTEIN"/>
</dbReference>
<dbReference type="GO" id="GO:0099044">
    <property type="term" value="P:vesicle tethering to endoplasmic reticulum"/>
    <property type="evidence" value="ECO:0007669"/>
    <property type="project" value="TreeGrafter"/>
</dbReference>
<dbReference type="GO" id="GO:0005765">
    <property type="term" value="C:lysosomal membrane"/>
    <property type="evidence" value="ECO:0007669"/>
    <property type="project" value="TreeGrafter"/>
</dbReference>
<dbReference type="InterPro" id="IPR051869">
    <property type="entry name" value="STARD3"/>
</dbReference>
<dbReference type="AlphaFoldDB" id="A0A553NQD1"/>
<keyword evidence="3" id="KW-1185">Reference proteome</keyword>
<dbReference type="PROSITE" id="PS50848">
    <property type="entry name" value="START"/>
    <property type="match status" value="1"/>
</dbReference>
<protein>
    <recommendedName>
        <fullName evidence="1">START domain-containing protein</fullName>
    </recommendedName>
</protein>